<keyword evidence="3" id="KW-1185">Reference proteome</keyword>
<protein>
    <submittedName>
        <fullName evidence="2">Rhamnosyltransferase</fullName>
        <ecNumber evidence="2">2.4.1.-</ecNumber>
    </submittedName>
</protein>
<dbReference type="EC" id="2.4.1.-" evidence="2"/>
<dbReference type="Pfam" id="PF00535">
    <property type="entry name" value="Glycos_transf_2"/>
    <property type="match status" value="1"/>
</dbReference>
<gene>
    <name evidence="2" type="ORF">BJ963_000137</name>
</gene>
<evidence type="ECO:0000313" key="3">
    <source>
        <dbReference type="Proteomes" id="UP000589620"/>
    </source>
</evidence>
<feature type="domain" description="Glycosyltransferase 2-like" evidence="1">
    <location>
        <begin position="10"/>
        <end position="120"/>
    </location>
</feature>
<dbReference type="RefSeq" id="WP_343037200.1">
    <property type="nucleotide sequence ID" value="NZ_BAAAPX010000001.1"/>
</dbReference>
<evidence type="ECO:0000313" key="2">
    <source>
        <dbReference type="EMBL" id="NYD72618.1"/>
    </source>
</evidence>
<dbReference type="EMBL" id="JACCBJ010000001">
    <property type="protein sequence ID" value="NYD72618.1"/>
    <property type="molecule type" value="Genomic_DNA"/>
</dbReference>
<dbReference type="InterPro" id="IPR029044">
    <property type="entry name" value="Nucleotide-diphossugar_trans"/>
</dbReference>
<accession>A0A852SU91</accession>
<evidence type="ECO:0000259" key="1">
    <source>
        <dbReference type="Pfam" id="PF00535"/>
    </source>
</evidence>
<dbReference type="SUPFAM" id="SSF53448">
    <property type="entry name" value="Nucleotide-diphospho-sugar transferases"/>
    <property type="match status" value="1"/>
</dbReference>
<proteinExistence type="predicted"/>
<sequence>MSDAEPVDVTIAILTYNGEEYLARILEMIRRQDYPGSVEVLVIDSGSTDRTLSIVRSFPEVRLHEIPNSEFGHGRTRNLAAQLATGRFVAYLTHDAIPASESWLRELLAPFELDEKIVGVMGKQIPRPGCFPLLKYEIKGVFAGFGPDFGTSVFYKDDFVRDEGVMGAISFYSDVNSAARRDFLRDVVPYRDVRYAEDQLFGRDLLEAGYRKAYAGRAAVEHSNDLTRAEYKRRVFDETVGLRQIGFPIPPMTKSAQLRLTARGIVGDTLRILRDPDFSWRRKLYWLALNPPYQVVKWQSYRDSTLIDVNDEKAVRAGSLEHSRKTSA</sequence>
<keyword evidence="2" id="KW-0328">Glycosyltransferase</keyword>
<dbReference type="Proteomes" id="UP000589620">
    <property type="component" value="Unassembled WGS sequence"/>
</dbReference>
<keyword evidence="2" id="KW-0808">Transferase</keyword>
<dbReference type="InterPro" id="IPR001173">
    <property type="entry name" value="Glyco_trans_2-like"/>
</dbReference>
<dbReference type="GO" id="GO:0016757">
    <property type="term" value="F:glycosyltransferase activity"/>
    <property type="evidence" value="ECO:0007669"/>
    <property type="project" value="UniProtKB-KW"/>
</dbReference>
<name>A0A852SU91_9MICO</name>
<comment type="caution">
    <text evidence="2">The sequence shown here is derived from an EMBL/GenBank/DDBJ whole genome shotgun (WGS) entry which is preliminary data.</text>
</comment>
<dbReference type="AlphaFoldDB" id="A0A852SU91"/>
<reference evidence="2 3" key="1">
    <citation type="submission" date="2020-07" db="EMBL/GenBank/DDBJ databases">
        <title>Sequencing the genomes of 1000 actinobacteria strains.</title>
        <authorList>
            <person name="Klenk H.-P."/>
        </authorList>
    </citation>
    <scope>NUCLEOTIDE SEQUENCE [LARGE SCALE GENOMIC DNA]</scope>
    <source>
        <strain evidence="2 3">DSM 23871</strain>
    </source>
</reference>
<organism evidence="2 3">
    <name type="scientific">Leifsonia soli</name>
    <dbReference type="NCBI Taxonomy" id="582665"/>
    <lineage>
        <taxon>Bacteria</taxon>
        <taxon>Bacillati</taxon>
        <taxon>Actinomycetota</taxon>
        <taxon>Actinomycetes</taxon>
        <taxon>Micrococcales</taxon>
        <taxon>Microbacteriaceae</taxon>
        <taxon>Leifsonia</taxon>
    </lineage>
</organism>
<dbReference type="Gene3D" id="3.90.550.10">
    <property type="entry name" value="Spore Coat Polysaccharide Biosynthesis Protein SpsA, Chain A"/>
    <property type="match status" value="1"/>
</dbReference>
<dbReference type="PANTHER" id="PTHR43630:SF2">
    <property type="entry name" value="GLYCOSYLTRANSFERASE"/>
    <property type="match status" value="1"/>
</dbReference>
<dbReference type="CDD" id="cd00761">
    <property type="entry name" value="Glyco_tranf_GTA_type"/>
    <property type="match status" value="1"/>
</dbReference>
<dbReference type="PANTHER" id="PTHR43630">
    <property type="entry name" value="POLY-BETA-1,6-N-ACETYL-D-GLUCOSAMINE SYNTHASE"/>
    <property type="match status" value="1"/>
</dbReference>